<protein>
    <recommendedName>
        <fullName evidence="2">Peptidase S74 domain-containing protein</fullName>
    </recommendedName>
</protein>
<evidence type="ECO:0000256" key="1">
    <source>
        <dbReference type="SAM" id="MobiDB-lite"/>
    </source>
</evidence>
<evidence type="ECO:0000259" key="2">
    <source>
        <dbReference type="PROSITE" id="PS51688"/>
    </source>
</evidence>
<sequence length="481" mass="50514">MANTSGQNKTAAQNYNTGNPAWATPGSTQYNNMNQQLQTAPINAAAQTFQNNGMTPGAKTAADAMLAMGQSGSNPTVDQGVNNINSTIPLYQNIADNAQNVGPIDTSALEQDFGDVSAANWQNVYDKAGTPGAAQQYLSGTAAGDMLQNNPYIDKMVSDAQESVFDDTSRMFAAGGRYGSGANQGVLADSLAKTSNDLRYTNYNQERDRQLQAANAISGEQQGRLGIQGNAAAGVAGVEGTNIGNNINVANSLTGYKSQDINNKLSGMNTALNAAGGIANAGANTASIGQNQFRDKLAALQGAGGLENTGFSNVLGMISALPTIQGNKTYDADKQAQIGGQIDNMSQGQLDDLINQFSQYDMQDWSRLGGLLSAGTQSAGSYGTQSGKSSQPMNILGALGTLFSGTNFASDERLKKDVKKVGKTPGGHNVYEYEMNDEKPKGKVGILGVMAQEVERKQPEAVGKFKHKGKSYKSVDYSKLR</sequence>
<feature type="domain" description="Peptidase S74" evidence="2">
    <location>
        <begin position="410"/>
        <end position="481"/>
    </location>
</feature>
<evidence type="ECO:0000313" key="3">
    <source>
        <dbReference type="EMBL" id="PSH64655.1"/>
    </source>
</evidence>
<evidence type="ECO:0000313" key="4">
    <source>
        <dbReference type="Proteomes" id="UP000241764"/>
    </source>
</evidence>
<organism evidence="3 4">
    <name type="scientific">Phyllobacterium sophorae</name>
    <dbReference type="NCBI Taxonomy" id="1520277"/>
    <lineage>
        <taxon>Bacteria</taxon>
        <taxon>Pseudomonadati</taxon>
        <taxon>Pseudomonadota</taxon>
        <taxon>Alphaproteobacteria</taxon>
        <taxon>Hyphomicrobiales</taxon>
        <taxon>Phyllobacteriaceae</taxon>
        <taxon>Phyllobacterium</taxon>
    </lineage>
</organism>
<feature type="region of interest" description="Disordered" evidence="1">
    <location>
        <begin position="1"/>
        <end position="31"/>
    </location>
</feature>
<name>A0A2P7BDZ8_9HYPH</name>
<dbReference type="Pfam" id="PF13884">
    <property type="entry name" value="Peptidase_S74"/>
    <property type="match status" value="1"/>
</dbReference>
<keyword evidence="4" id="KW-1185">Reference proteome</keyword>
<gene>
    <name evidence="3" type="ORF">CU103_12290</name>
</gene>
<dbReference type="PROSITE" id="PS51688">
    <property type="entry name" value="ICA"/>
    <property type="match status" value="1"/>
</dbReference>
<dbReference type="InterPro" id="IPR030392">
    <property type="entry name" value="S74_ICA"/>
</dbReference>
<dbReference type="Proteomes" id="UP000241764">
    <property type="component" value="Unassembled WGS sequence"/>
</dbReference>
<dbReference type="RefSeq" id="WP_106664200.1">
    <property type="nucleotide sequence ID" value="NZ_PGGM01000004.1"/>
</dbReference>
<proteinExistence type="predicted"/>
<dbReference type="AlphaFoldDB" id="A0A2P7BDZ8"/>
<dbReference type="OrthoDB" id="7226450at2"/>
<reference evidence="4" key="1">
    <citation type="submission" date="2017-11" db="EMBL/GenBank/DDBJ databases">
        <authorList>
            <person name="Kuznetsova I."/>
            <person name="Sazanova A."/>
            <person name="Chirak E."/>
            <person name="Safronova V."/>
            <person name="Willems A."/>
        </authorList>
    </citation>
    <scope>NUCLEOTIDE SEQUENCE [LARGE SCALE GENOMIC DNA]</scope>
    <source>
        <strain evidence="4">CCBAU 03422</strain>
    </source>
</reference>
<dbReference type="EMBL" id="PGGM01000004">
    <property type="protein sequence ID" value="PSH64655.1"/>
    <property type="molecule type" value="Genomic_DNA"/>
</dbReference>
<comment type="caution">
    <text evidence="3">The sequence shown here is derived from an EMBL/GenBank/DDBJ whole genome shotgun (WGS) entry which is preliminary data.</text>
</comment>
<accession>A0A2P7BDZ8</accession>
<feature type="region of interest" description="Disordered" evidence="1">
    <location>
        <begin position="460"/>
        <end position="481"/>
    </location>
</feature>